<reference evidence="5 6" key="1">
    <citation type="journal article" date="2017" name="Genome Biol. Evol.">
        <title>Comparative Genomic Analysis Identifies a Campylobacter Clade Deficient in Selenium Metabolism.</title>
        <authorList>
            <person name="Miller W.G."/>
            <person name="Yee E."/>
            <person name="Lopes B.S."/>
            <person name="Chapman M.H."/>
            <person name="Huynh S."/>
            <person name="Bono J.L."/>
            <person name="Parker C.T."/>
            <person name="Strachan N.J.C."/>
            <person name="Forbes K.J."/>
        </authorList>
    </citation>
    <scope>NUCLEOTIDE SEQUENCE [LARGE SCALE GENOMIC DNA]</scope>
    <source>
        <strain evidence="5 6">RM8964</strain>
    </source>
</reference>
<dbReference type="InterPro" id="IPR010258">
    <property type="entry name" value="Conjugal_tfr_TrbG/VirB9/CagX"/>
</dbReference>
<feature type="coiled-coil region" evidence="3">
    <location>
        <begin position="156"/>
        <end position="195"/>
    </location>
</feature>
<dbReference type="InterPro" id="IPR038161">
    <property type="entry name" value="VirB9/CagX/TrbG_C_sf"/>
</dbReference>
<gene>
    <name evidence="5" type="ORF">CVIC8964_1500</name>
</gene>
<dbReference type="CDD" id="cd06911">
    <property type="entry name" value="VirB9_CagX_TrbG"/>
    <property type="match status" value="1"/>
</dbReference>
<dbReference type="STRING" id="1660074.CVIC8964_1500"/>
<proteinExistence type="inferred from homology"/>
<dbReference type="AlphaFoldDB" id="A0A1X9T396"/>
<dbReference type="RefSeq" id="WP_086334050.1">
    <property type="nucleotide sequence ID" value="NZ_CP018791.1"/>
</dbReference>
<comment type="similarity">
    <text evidence="1">Belongs to the TrbG/VirB9 family.</text>
</comment>
<protein>
    <submittedName>
        <fullName evidence="5">Type IV secretion system, translocation pore protein VirB9</fullName>
    </submittedName>
</protein>
<evidence type="ECO:0000256" key="2">
    <source>
        <dbReference type="ARBA" id="ARBA00022729"/>
    </source>
</evidence>
<sequence>MKKIILLVLSFSIAFALTIPKNSKYDKRINHINFNSQNVTLIKSAVGYVTMLQFALDERSVNVVTGFSDGWEIVTRENYVFIKAKSYPVKQQEQELVDANGKKIKLSSFVHPSSEPQNWKTNLIITTNKRIYSFDLELVNEQEHFNYQVNFKYPLEEKERMDREKLQLEIAQAQAAAREQKQKEEEKLAKELERKTIPRNYDFMMHINENSESIAPNFAYDDGVFTYLGFDNTKAMPSVFLYDEANGEVIANTHIEKYAEYEVIVIHQIANQILLRSGNRLVGIKNNSYGVNPLDRTYTTKSKKVIRTLKNGN</sequence>
<dbReference type="Proteomes" id="UP000194265">
    <property type="component" value="Chromosome"/>
</dbReference>
<dbReference type="EMBL" id="CP018791">
    <property type="protein sequence ID" value="ARR02879.1"/>
    <property type="molecule type" value="Genomic_DNA"/>
</dbReference>
<accession>A0A1X9T396</accession>
<dbReference type="InterPro" id="IPR033645">
    <property type="entry name" value="VirB9/CagX/TrbG_C"/>
</dbReference>
<feature type="signal peptide" evidence="4">
    <location>
        <begin position="1"/>
        <end position="16"/>
    </location>
</feature>
<dbReference type="Pfam" id="PF03524">
    <property type="entry name" value="CagX"/>
    <property type="match status" value="1"/>
</dbReference>
<organism evidence="5 6">
    <name type="scientific">Campylobacter vicugnae</name>
    <dbReference type="NCBI Taxonomy" id="1660076"/>
    <lineage>
        <taxon>Bacteria</taxon>
        <taxon>Pseudomonadati</taxon>
        <taxon>Campylobacterota</taxon>
        <taxon>Epsilonproteobacteria</taxon>
        <taxon>Campylobacterales</taxon>
        <taxon>Campylobacteraceae</taxon>
        <taxon>Campylobacter</taxon>
    </lineage>
</organism>
<evidence type="ECO:0000313" key="5">
    <source>
        <dbReference type="EMBL" id="ARR02879.1"/>
    </source>
</evidence>
<evidence type="ECO:0000256" key="1">
    <source>
        <dbReference type="ARBA" id="ARBA00006135"/>
    </source>
</evidence>
<evidence type="ECO:0000256" key="4">
    <source>
        <dbReference type="SAM" id="SignalP"/>
    </source>
</evidence>
<dbReference type="Gene3D" id="2.60.40.2500">
    <property type="match status" value="1"/>
</dbReference>
<feature type="chain" id="PRO_5012168802" evidence="4">
    <location>
        <begin position="17"/>
        <end position="313"/>
    </location>
</feature>
<dbReference type="OrthoDB" id="9773431at2"/>
<keyword evidence="3" id="KW-0175">Coiled coil</keyword>
<name>A0A1X9T396_9BACT</name>
<keyword evidence="2 4" id="KW-0732">Signal</keyword>
<evidence type="ECO:0000313" key="6">
    <source>
        <dbReference type="Proteomes" id="UP000194265"/>
    </source>
</evidence>
<evidence type="ECO:0000256" key="3">
    <source>
        <dbReference type="SAM" id="Coils"/>
    </source>
</evidence>